<dbReference type="STRING" id="559304.G8YKL2"/>
<feature type="compositionally biased region" description="Polar residues" evidence="10">
    <location>
        <begin position="125"/>
        <end position="142"/>
    </location>
</feature>
<feature type="compositionally biased region" description="Basic residues" evidence="10">
    <location>
        <begin position="94"/>
        <end position="103"/>
    </location>
</feature>
<evidence type="ECO:0000256" key="5">
    <source>
        <dbReference type="ARBA" id="ARBA00022517"/>
    </source>
</evidence>
<keyword evidence="8 9" id="KW-0687">Ribonucleoprotein</keyword>
<comment type="subunit">
    <text evidence="9">Component of the ribosomal small subunit (SSU) processome composed of at least 40 protein subunits and snoRNA U3.</text>
</comment>
<dbReference type="GO" id="GO:0032040">
    <property type="term" value="C:small-subunit processome"/>
    <property type="evidence" value="ECO:0007669"/>
    <property type="project" value="TreeGrafter"/>
</dbReference>
<keyword evidence="14" id="KW-1185">Reference proteome</keyword>
<dbReference type="Proteomes" id="UP000005222">
    <property type="component" value="Chromosome F"/>
</dbReference>
<evidence type="ECO:0000313" key="14">
    <source>
        <dbReference type="Proteomes" id="UP000005222"/>
    </source>
</evidence>
<comment type="subcellular location">
    <subcellularLocation>
        <location evidence="2 9">Nucleus</location>
        <location evidence="2 9">Nucleolus</location>
    </subcellularLocation>
</comment>
<dbReference type="FunCoup" id="G8YKL2">
    <property type="interactions" value="2080"/>
</dbReference>
<dbReference type="GO" id="GO:0034511">
    <property type="term" value="F:U3 snoRNA binding"/>
    <property type="evidence" value="ECO:0007669"/>
    <property type="project" value="InterPro"/>
</dbReference>
<evidence type="ECO:0000256" key="7">
    <source>
        <dbReference type="ARBA" id="ARBA00023242"/>
    </source>
</evidence>
<evidence type="ECO:0000256" key="4">
    <source>
        <dbReference type="ARBA" id="ARBA00015422"/>
    </source>
</evidence>
<feature type="compositionally biased region" description="Basic and acidic residues" evidence="10">
    <location>
        <begin position="52"/>
        <end position="79"/>
    </location>
</feature>
<gene>
    <name evidence="13" type="primary">Piso0_001368</name>
    <name evidence="13" type="ORF">GNLVRS01_PISO0F04955g</name>
</gene>
<feature type="compositionally biased region" description="Acidic residues" evidence="10">
    <location>
        <begin position="145"/>
        <end position="164"/>
    </location>
</feature>
<evidence type="ECO:0000256" key="1">
    <source>
        <dbReference type="ARBA" id="ARBA00002883"/>
    </source>
</evidence>
<dbReference type="Pfam" id="PF06862">
    <property type="entry name" value="Utp25_C"/>
    <property type="match status" value="1"/>
</dbReference>
<feature type="domain" description="UTP25 NTP hydrolase-like" evidence="12">
    <location>
        <begin position="282"/>
        <end position="546"/>
    </location>
</feature>
<sequence length="749" mass="86744">MSKHGYANGHRNHKGSENSNFKRGRKELRNLNRKPKHASQSPLETSSTTLDDTARYEPTETEYSGEKQTPETTLDEDKAYNALLTLLKEDERRIKKRKVRSSTKNKDIDIASRGSNEDPDIRAASLNSTVGGQPDNTSRDTVSSSDEEEEDEIAGVNLGEDEDRISDNETHDVDYDSSSDEDEDVDSRDPFEFHFNDIDEAYLNKKQKELEERSKWETEKIEFSSSFGYSATRSYLPNSRTSATSQDPFAHLKSKVKSSYIDNFGTQLTEQDKAIFQHMSKYEDILFPYKDYNNDSYQKLYIAHALNHVYKTRDRILKNNNKLHNYQAALKEGKTNLKEPEFKDQGFTRSKVLILLPSRNSCYEVVNMLIKLSGTDQQENKRKFNDQFYNSDEPPDTKPDDFKKLFKGNNNDFFCIGLKLTRKSLKLYSSFYSSDIIIASPIGLSLILESPDKRKRQYDFISSIEVLVIDQAHHMEMQNWSHVNTVLKYINKIPKDFHDADFSRIRMWSINDQAKLLRQNLVFTEYSTPTINSIIGTKSSNIEGKVRFKPIITSKTCVMSSIGLKIRQTFQRFDCDSPANDPDARFKFFTNTILPSIMRTTSYEDGLLIFIPSYFDYLRVKDYMKNNSKLLFGSIDEYSSQSKLTRTRQNFASRRTKILLYTERLHHFRRFEIAGVKNVLMYGVPSNPIFYKELVRFIGVSIFKEEADLNLSFVKTLYSKWDAVSLERIIGKERAPVLCNAVNSTYEFK</sequence>
<dbReference type="Pfam" id="PF22916">
    <property type="entry name" value="UTP25_NTPase-like"/>
    <property type="match status" value="1"/>
</dbReference>
<reference evidence="13 14" key="1">
    <citation type="journal article" date="2012" name="G3 (Bethesda)">
        <title>Pichia sorbitophila, an interspecies yeast hybrid reveals early steps of genome resolution following polyploidization.</title>
        <authorList>
            <person name="Leh Louis V."/>
            <person name="Despons L."/>
            <person name="Friedrich A."/>
            <person name="Martin T."/>
            <person name="Durrens P."/>
            <person name="Casaregola S."/>
            <person name="Neuveglise C."/>
            <person name="Fairhead C."/>
            <person name="Marck C."/>
            <person name="Cruz J.A."/>
            <person name="Straub M.L."/>
            <person name="Kugler V."/>
            <person name="Sacerdot C."/>
            <person name="Uzunov Z."/>
            <person name="Thierry A."/>
            <person name="Weiss S."/>
            <person name="Bleykasten C."/>
            <person name="De Montigny J."/>
            <person name="Jacques N."/>
            <person name="Jung P."/>
            <person name="Lemaire M."/>
            <person name="Mallet S."/>
            <person name="Morel G."/>
            <person name="Richard G.F."/>
            <person name="Sarkar A."/>
            <person name="Savel G."/>
            <person name="Schacherer J."/>
            <person name="Seret M.L."/>
            <person name="Talla E."/>
            <person name="Samson G."/>
            <person name="Jubin C."/>
            <person name="Poulain J."/>
            <person name="Vacherie B."/>
            <person name="Barbe V."/>
            <person name="Pelletier E."/>
            <person name="Sherman D.J."/>
            <person name="Westhof E."/>
            <person name="Weissenbach J."/>
            <person name="Baret P.V."/>
            <person name="Wincker P."/>
            <person name="Gaillardin C."/>
            <person name="Dujon B."/>
            <person name="Souciet J.L."/>
        </authorList>
    </citation>
    <scope>NUCLEOTIDE SEQUENCE [LARGE SCALE GENOMIC DNA]</scope>
    <source>
        <strain evidence="14">ATCC MYA-4447 / BCRC 22081 / CBS 7064 / NBRC 10061 / NRRL Y-12695</strain>
    </source>
</reference>
<evidence type="ECO:0000256" key="8">
    <source>
        <dbReference type="ARBA" id="ARBA00023274"/>
    </source>
</evidence>
<evidence type="ECO:0000313" key="13">
    <source>
        <dbReference type="EMBL" id="CCE88596.1"/>
    </source>
</evidence>
<proteinExistence type="inferred from homology"/>
<evidence type="ECO:0000256" key="3">
    <source>
        <dbReference type="ARBA" id="ARBA00009223"/>
    </source>
</evidence>
<feature type="domain" description="UTP25 C-terminal" evidence="11">
    <location>
        <begin position="559"/>
        <end position="748"/>
    </location>
</feature>
<evidence type="ECO:0000259" key="12">
    <source>
        <dbReference type="Pfam" id="PF22916"/>
    </source>
</evidence>
<dbReference type="EMBL" id="FO082054">
    <property type="protein sequence ID" value="CCE88596.1"/>
    <property type="molecule type" value="Genomic_DNA"/>
</dbReference>
<feature type="compositionally biased region" description="Basic residues" evidence="10">
    <location>
        <begin position="22"/>
        <end position="37"/>
    </location>
</feature>
<dbReference type="OMA" id="GIMIFIP"/>
<feature type="compositionally biased region" description="Acidic residues" evidence="10">
    <location>
        <begin position="175"/>
        <end position="186"/>
    </location>
</feature>
<feature type="compositionally biased region" description="Basic and acidic residues" evidence="10">
    <location>
        <begin position="165"/>
        <end position="174"/>
    </location>
</feature>
<evidence type="ECO:0000256" key="6">
    <source>
        <dbReference type="ARBA" id="ARBA00022552"/>
    </source>
</evidence>
<dbReference type="GO" id="GO:0019843">
    <property type="term" value="F:rRNA binding"/>
    <property type="evidence" value="ECO:0007669"/>
    <property type="project" value="TreeGrafter"/>
</dbReference>
<dbReference type="eggNOG" id="KOG2340">
    <property type="taxonomic scope" value="Eukaryota"/>
</dbReference>
<dbReference type="InterPro" id="IPR010678">
    <property type="entry name" value="UTP25"/>
</dbReference>
<accession>G8YKL2</accession>
<organism evidence="13 14">
    <name type="scientific">Pichia sorbitophila (strain ATCC MYA-4447 / BCRC 22081 / CBS 7064 / NBRC 10061 / NRRL Y-12695)</name>
    <name type="common">Hybrid yeast</name>
    <dbReference type="NCBI Taxonomy" id="559304"/>
    <lineage>
        <taxon>Eukaryota</taxon>
        <taxon>Fungi</taxon>
        <taxon>Dikarya</taxon>
        <taxon>Ascomycota</taxon>
        <taxon>Saccharomycotina</taxon>
        <taxon>Pichiomycetes</taxon>
        <taxon>Debaryomycetaceae</taxon>
        <taxon>Millerozyma</taxon>
    </lineage>
</organism>
<dbReference type="OrthoDB" id="10264378at2759"/>
<dbReference type="PANTHER" id="PTHR12933">
    <property type="entry name" value="ORF PROTEIN-RELATED"/>
    <property type="match status" value="1"/>
</dbReference>
<dbReference type="InterPro" id="IPR053940">
    <property type="entry name" value="UTP25_NTPase-like"/>
</dbReference>
<dbReference type="InterPro" id="IPR027417">
    <property type="entry name" value="P-loop_NTPase"/>
</dbReference>
<keyword evidence="6 9" id="KW-0698">rRNA processing</keyword>
<dbReference type="PANTHER" id="PTHR12933:SF0">
    <property type="entry name" value="U3 SMALL NUCLEOLAR RNA-ASSOCIATED PROTEIN 25 HOMOLOG"/>
    <property type="match status" value="1"/>
</dbReference>
<dbReference type="GO" id="GO:0000462">
    <property type="term" value="P:maturation of SSU-rRNA from tricistronic rRNA transcript (SSU-rRNA, 5.8S rRNA, LSU-rRNA)"/>
    <property type="evidence" value="ECO:0007669"/>
    <property type="project" value="TreeGrafter"/>
</dbReference>
<feature type="compositionally biased region" description="Basic and acidic residues" evidence="10">
    <location>
        <begin position="104"/>
        <end position="121"/>
    </location>
</feature>
<comment type="similarity">
    <text evidence="3 9">Belongs to the UTP25 family.</text>
</comment>
<dbReference type="Gene3D" id="3.40.50.300">
    <property type="entry name" value="P-loop containing nucleotide triphosphate hydrolases"/>
    <property type="match status" value="1"/>
</dbReference>
<dbReference type="InterPro" id="IPR053939">
    <property type="entry name" value="UTP25_C"/>
</dbReference>
<dbReference type="InParanoid" id="G8YKL2"/>
<dbReference type="AlphaFoldDB" id="G8YKL2"/>
<feature type="compositionally biased region" description="Polar residues" evidence="10">
    <location>
        <begin position="38"/>
        <end position="51"/>
    </location>
</feature>
<feature type="region of interest" description="Disordered" evidence="10">
    <location>
        <begin position="1"/>
        <end position="188"/>
    </location>
</feature>
<protein>
    <recommendedName>
        <fullName evidence="4 9">U3 small nucleolar RNA-associated protein 25</fullName>
        <shortName evidence="9">U3 snoRNA-associated protein 25</shortName>
    </recommendedName>
</protein>
<evidence type="ECO:0000256" key="10">
    <source>
        <dbReference type="SAM" id="MobiDB-lite"/>
    </source>
</evidence>
<comment type="function">
    <text evidence="1 9">DEAD-box RNA helicase-like protein required for pre-18S rRNA processing, specifically at sites A0, A1, and A2.</text>
</comment>
<evidence type="ECO:0000259" key="11">
    <source>
        <dbReference type="Pfam" id="PF06862"/>
    </source>
</evidence>
<evidence type="ECO:0000256" key="9">
    <source>
        <dbReference type="RuleBase" id="RU365070"/>
    </source>
</evidence>
<evidence type="ECO:0000256" key="2">
    <source>
        <dbReference type="ARBA" id="ARBA00004604"/>
    </source>
</evidence>
<name>G8YKL2_PICSO</name>
<keyword evidence="7 9" id="KW-0539">Nucleus</keyword>
<keyword evidence="5 9" id="KW-0690">Ribosome biogenesis</keyword>
<dbReference type="HOGENOM" id="CLU_018705_0_1_1"/>